<comment type="catalytic activity">
    <reaction evidence="1">
        <text>ATP + protein L-histidine = ADP + protein N-phospho-L-histidine.</text>
        <dbReference type="EC" id="2.7.13.3"/>
    </reaction>
</comment>
<keyword evidence="10" id="KW-1185">Reference proteome</keyword>
<protein>
    <recommendedName>
        <fullName evidence="2">histidine kinase</fullName>
        <ecNumber evidence="2">2.7.13.3</ecNumber>
    </recommendedName>
</protein>
<dbReference type="SMART" id="SM00387">
    <property type="entry name" value="HATPase_c"/>
    <property type="match status" value="1"/>
</dbReference>
<evidence type="ECO:0000313" key="9">
    <source>
        <dbReference type="EMBL" id="AUN97723.1"/>
    </source>
</evidence>
<dbReference type="PANTHER" id="PTHR43065:SF46">
    <property type="entry name" value="C4-DICARBOXYLATE TRANSPORT SENSOR PROTEIN DCTB"/>
    <property type="match status" value="1"/>
</dbReference>
<evidence type="ECO:0000256" key="8">
    <source>
        <dbReference type="ARBA" id="ARBA00023012"/>
    </source>
</evidence>
<evidence type="ECO:0000256" key="3">
    <source>
        <dbReference type="ARBA" id="ARBA00022553"/>
    </source>
</evidence>
<name>A0A2K9NQE1_BACTC</name>
<gene>
    <name evidence="9" type="ORF">C0V70_06275</name>
</gene>
<dbReference type="InterPro" id="IPR036097">
    <property type="entry name" value="HisK_dim/P_sf"/>
</dbReference>
<proteinExistence type="predicted"/>
<dbReference type="InterPro" id="IPR004358">
    <property type="entry name" value="Sig_transdc_His_kin-like_C"/>
</dbReference>
<dbReference type="InterPro" id="IPR036890">
    <property type="entry name" value="HATPase_C_sf"/>
</dbReference>
<keyword evidence="6" id="KW-0418">Kinase</keyword>
<dbReference type="SUPFAM" id="SSF47384">
    <property type="entry name" value="Homodimeric domain of signal transducing histidine kinase"/>
    <property type="match status" value="1"/>
</dbReference>
<evidence type="ECO:0000313" key="10">
    <source>
        <dbReference type="Proteomes" id="UP000235584"/>
    </source>
</evidence>
<dbReference type="SUPFAM" id="SSF55874">
    <property type="entry name" value="ATPase domain of HSP90 chaperone/DNA topoisomerase II/histidine kinase"/>
    <property type="match status" value="1"/>
</dbReference>
<dbReference type="InterPro" id="IPR005467">
    <property type="entry name" value="His_kinase_dom"/>
</dbReference>
<reference evidence="9 10" key="1">
    <citation type="submission" date="2018-01" db="EMBL/GenBank/DDBJ databases">
        <title>Complete genome sequence of Bacteriovorax stolpii DSM12778.</title>
        <authorList>
            <person name="Tang B."/>
            <person name="Chang J."/>
        </authorList>
    </citation>
    <scope>NUCLEOTIDE SEQUENCE [LARGE SCALE GENOMIC DNA]</scope>
    <source>
        <strain evidence="9 10">DSM 12778</strain>
    </source>
</reference>
<evidence type="ECO:0000256" key="7">
    <source>
        <dbReference type="ARBA" id="ARBA00022840"/>
    </source>
</evidence>
<evidence type="ECO:0000256" key="1">
    <source>
        <dbReference type="ARBA" id="ARBA00000085"/>
    </source>
</evidence>
<dbReference type="Pfam" id="PF00512">
    <property type="entry name" value="HisKA"/>
    <property type="match status" value="1"/>
</dbReference>
<dbReference type="KEGG" id="bsto:C0V70_06275"/>
<dbReference type="RefSeq" id="WP_102243016.1">
    <property type="nucleotide sequence ID" value="NZ_CP025704.1"/>
</dbReference>
<keyword evidence="5" id="KW-0547">Nucleotide-binding</keyword>
<keyword evidence="3" id="KW-0597">Phosphoprotein</keyword>
<evidence type="ECO:0000256" key="2">
    <source>
        <dbReference type="ARBA" id="ARBA00012438"/>
    </source>
</evidence>
<keyword evidence="8" id="KW-0902">Two-component regulatory system</keyword>
<organism evidence="9 10">
    <name type="scientific">Bacteriovorax stolpii</name>
    <name type="common">Bdellovibrio stolpii</name>
    <dbReference type="NCBI Taxonomy" id="960"/>
    <lineage>
        <taxon>Bacteria</taxon>
        <taxon>Pseudomonadati</taxon>
        <taxon>Bdellovibrionota</taxon>
        <taxon>Bacteriovoracia</taxon>
        <taxon>Bacteriovoracales</taxon>
        <taxon>Bacteriovoracaceae</taxon>
        <taxon>Bacteriovorax</taxon>
    </lineage>
</organism>
<keyword evidence="7" id="KW-0067">ATP-binding</keyword>
<dbReference type="Proteomes" id="UP000235584">
    <property type="component" value="Chromosome"/>
</dbReference>
<dbReference type="GO" id="GO:0000155">
    <property type="term" value="F:phosphorelay sensor kinase activity"/>
    <property type="evidence" value="ECO:0007669"/>
    <property type="project" value="InterPro"/>
</dbReference>
<dbReference type="Gene3D" id="6.10.340.10">
    <property type="match status" value="1"/>
</dbReference>
<dbReference type="InterPro" id="IPR003661">
    <property type="entry name" value="HisK_dim/P_dom"/>
</dbReference>
<dbReference type="PANTHER" id="PTHR43065">
    <property type="entry name" value="SENSOR HISTIDINE KINASE"/>
    <property type="match status" value="1"/>
</dbReference>
<dbReference type="CDD" id="cd00082">
    <property type="entry name" value="HisKA"/>
    <property type="match status" value="1"/>
</dbReference>
<dbReference type="InterPro" id="IPR003594">
    <property type="entry name" value="HATPase_dom"/>
</dbReference>
<sequence length="481" mass="54339">MRLSHKLLRDAALFLILISMPVYYLAFTYSLKESSKSRELIVTRQLTSFQNTLKEALWNGDSPYTRQIVSTLGNIEGVSSVVLYDDKMEKIQESNSPSKRIPFSHDMYKELESNQVKQIKTKSEGSFLVSLITKKTDQGLEKLGIIKIDIHYNDLIKSAHARSRTMLAVLLGIFILIFFIQFLYLREFLIKPLSDFEKAISEMNVYADIKLKEDPNHVFEIANLTKTFNHMGEELKNSAGIINQQQMQMINVSKMSALGEMASGVAHEINNPLMITTGFLERIQKAVQNDPEKYSEIAMHTEKALKGTQRVAKIVKGLRSFARNGSKDPMQEVETEKIISETLELCFERFKYGEIQLEITKTVSGKIICRESQISQVLLNLLNNAYDAVTEMPSKNKWVKVEVADSADQNKILIYITDCGPGIPKDIASKILEPFFTTKETGKGTGLGLSISVGIVEEHGGKLYLDHGHDNTRFVLELPRA</sequence>
<dbReference type="Gene3D" id="3.30.565.10">
    <property type="entry name" value="Histidine kinase-like ATPase, C-terminal domain"/>
    <property type="match status" value="1"/>
</dbReference>
<dbReference type="PROSITE" id="PS50109">
    <property type="entry name" value="HIS_KIN"/>
    <property type="match status" value="1"/>
</dbReference>
<dbReference type="GO" id="GO:0005524">
    <property type="term" value="F:ATP binding"/>
    <property type="evidence" value="ECO:0007669"/>
    <property type="project" value="UniProtKB-KW"/>
</dbReference>
<dbReference type="SMART" id="SM00388">
    <property type="entry name" value="HisKA"/>
    <property type="match status" value="1"/>
</dbReference>
<keyword evidence="4" id="KW-0808">Transferase</keyword>
<dbReference type="EMBL" id="CP025704">
    <property type="protein sequence ID" value="AUN97723.1"/>
    <property type="molecule type" value="Genomic_DNA"/>
</dbReference>
<dbReference type="Pfam" id="PF02518">
    <property type="entry name" value="HATPase_c"/>
    <property type="match status" value="1"/>
</dbReference>
<evidence type="ECO:0000256" key="5">
    <source>
        <dbReference type="ARBA" id="ARBA00022741"/>
    </source>
</evidence>
<evidence type="ECO:0000256" key="6">
    <source>
        <dbReference type="ARBA" id="ARBA00022777"/>
    </source>
</evidence>
<accession>A0A2K9NQE1</accession>
<dbReference type="AlphaFoldDB" id="A0A2K9NQE1"/>
<dbReference type="EC" id="2.7.13.3" evidence="2"/>
<dbReference type="Gene3D" id="1.10.287.130">
    <property type="match status" value="1"/>
</dbReference>
<evidence type="ECO:0000256" key="4">
    <source>
        <dbReference type="ARBA" id="ARBA00022679"/>
    </source>
</evidence>
<dbReference type="PRINTS" id="PR00344">
    <property type="entry name" value="BCTRLSENSOR"/>
</dbReference>